<dbReference type="Pfam" id="PF07606">
    <property type="entry name" value="DUF1569"/>
    <property type="match status" value="1"/>
</dbReference>
<dbReference type="STRING" id="29534.SAMN05444366_1116"/>
<organism evidence="1 2">
    <name type="scientific">Flavobacterium saccharophilum</name>
    <dbReference type="NCBI Taxonomy" id="29534"/>
    <lineage>
        <taxon>Bacteria</taxon>
        <taxon>Pseudomonadati</taxon>
        <taxon>Bacteroidota</taxon>
        <taxon>Flavobacteriia</taxon>
        <taxon>Flavobacteriales</taxon>
        <taxon>Flavobacteriaceae</taxon>
        <taxon>Flavobacterium</taxon>
    </lineage>
</organism>
<evidence type="ECO:0000313" key="1">
    <source>
        <dbReference type="EMBL" id="SHL66221.1"/>
    </source>
</evidence>
<evidence type="ECO:0008006" key="3">
    <source>
        <dbReference type="Google" id="ProtNLM"/>
    </source>
</evidence>
<reference evidence="2" key="1">
    <citation type="submission" date="2016-11" db="EMBL/GenBank/DDBJ databases">
        <authorList>
            <person name="Varghese N."/>
            <person name="Submissions S."/>
        </authorList>
    </citation>
    <scope>NUCLEOTIDE SEQUENCE [LARGE SCALE GENOMIC DNA]</scope>
    <source>
        <strain evidence="2">DSM 1811</strain>
    </source>
</reference>
<keyword evidence="2" id="KW-1185">Reference proteome</keyword>
<sequence>MKNVFSTADCNEFKNRINQLTPESKALWGKMNVAQMLAHCNVAYEMVYEGIHPKPNASLRLILKLLVKNSVVNEKPYPKNNHTAPQFIIKEERNFNIERDRLIIYLNKTHELGDDHFEGKESLSFGKLSAMEWNNMFTKHLNHHLNQFGV</sequence>
<dbReference type="AlphaFoldDB" id="A0A1M7CG18"/>
<protein>
    <recommendedName>
        <fullName evidence="3">DUF1569 domain-containing protein</fullName>
    </recommendedName>
</protein>
<name>A0A1M7CG18_9FLAO</name>
<dbReference type="InterPro" id="IPR011463">
    <property type="entry name" value="DUF1569"/>
</dbReference>
<dbReference type="EMBL" id="FRBY01000002">
    <property type="protein sequence ID" value="SHL66221.1"/>
    <property type="molecule type" value="Genomic_DNA"/>
</dbReference>
<dbReference type="Proteomes" id="UP000184121">
    <property type="component" value="Unassembled WGS sequence"/>
</dbReference>
<dbReference type="InterPro" id="IPR034660">
    <property type="entry name" value="DinB/YfiT-like"/>
</dbReference>
<dbReference type="OrthoDB" id="2599194at2"/>
<gene>
    <name evidence="1" type="ORF">SAMN05444366_1116</name>
</gene>
<accession>A0A1M7CG18</accession>
<evidence type="ECO:0000313" key="2">
    <source>
        <dbReference type="Proteomes" id="UP000184121"/>
    </source>
</evidence>
<dbReference type="RefSeq" id="WP_072970619.1">
    <property type="nucleotide sequence ID" value="NZ_FRBY01000002.1"/>
</dbReference>
<proteinExistence type="predicted"/>
<dbReference type="Gene3D" id="1.20.120.450">
    <property type="entry name" value="dinb family like domain"/>
    <property type="match status" value="1"/>
</dbReference>